<dbReference type="PDBsum" id="5KVP"/>
<dbReference type="InterPro" id="IPR011055">
    <property type="entry name" value="Dup_hybrid_motif"/>
</dbReference>
<reference evidence="9" key="5">
    <citation type="journal article" date="2017" name="Proteins">
        <title>Solution structure of the Cys74 to Ala74 mutant of the recombinant catalytic domain of Zoocin A.</title>
        <authorList>
            <person name="Xing M."/>
            <person name="Simmonds R.S."/>
            <person name="Timkovich R."/>
        </authorList>
    </citation>
    <scope>STRUCTURE BY NMR OF 24-170</scope>
</reference>
<keyword evidence="1" id="KW-0732">Signal</keyword>
<name>O54308_STRSZ</name>
<dbReference type="EMBL" id="U50357">
    <property type="protein sequence ID" value="AAC46072.1"/>
    <property type="molecule type" value="Genomic_DNA"/>
</dbReference>
<reference evidence="5" key="3">
    <citation type="journal article" date="2009" name="J. Mol. Evol.">
        <title>Prevalence and acquisition of the genes for zoocin A and zoocin A resistance in Streptococcus equi subsp. zooepidemicus.</title>
        <authorList>
            <person name="Gargis A.S."/>
            <person name="O'Rourke A.L."/>
            <person name="Sloan G.L."/>
            <person name="Simmonds R.S."/>
        </authorList>
    </citation>
    <scope>NUCLEOTIDE SEQUENCE</scope>
    <source>
        <strain evidence="5">9g</strain>
    </source>
</reference>
<dbReference type="EMBL" id="EU636005">
    <property type="protein sequence ID" value="ACF59750.1"/>
    <property type="molecule type" value="Genomic_DNA"/>
</dbReference>
<keyword evidence="8 9" id="KW-0002">3D-structure</keyword>
<evidence type="ECO:0000313" key="4">
    <source>
        <dbReference type="EMBL" id="AAC46072.1"/>
    </source>
</evidence>
<evidence type="ECO:0007829" key="9">
    <source>
        <dbReference type="PDB" id="5KVP"/>
    </source>
</evidence>
<feature type="domain" description="M23ase beta-sheet core" evidence="2">
    <location>
        <begin position="45"/>
        <end position="137"/>
    </location>
</feature>
<dbReference type="MEROPS" id="M23.005"/>
<evidence type="ECO:0007829" key="8">
    <source>
        <dbReference type="PDB" id="2LS0"/>
    </source>
</evidence>
<dbReference type="PANTHER" id="PTHR21666:SF270">
    <property type="entry name" value="MUREIN HYDROLASE ACTIVATOR ENVC"/>
    <property type="match status" value="1"/>
</dbReference>
<dbReference type="GO" id="GO:0004222">
    <property type="term" value="F:metalloendopeptidase activity"/>
    <property type="evidence" value="ECO:0007669"/>
    <property type="project" value="TreeGrafter"/>
</dbReference>
<dbReference type="RefSeq" id="WP_043039484.1">
    <property type="nucleotide sequence ID" value="NZ_CP065191.1"/>
</dbReference>
<reference evidence="8" key="4">
    <citation type="journal article" date="2013" name="Proteins">
        <title>Solution structure of the recombinant target recognition domain of zoocin A.</title>
        <authorList>
            <person name="Chen Y."/>
            <person name="Simmonds R.S."/>
            <person name="Young J.K."/>
            <person name="Timkovich R."/>
        </authorList>
    </citation>
    <scope>STRUCTURE BY NMR OF 170-285</scope>
</reference>
<accession>O54308</accession>
<evidence type="ECO:0000256" key="1">
    <source>
        <dbReference type="SAM" id="SignalP"/>
    </source>
</evidence>
<evidence type="ECO:0000259" key="3">
    <source>
        <dbReference type="Pfam" id="PF16775"/>
    </source>
</evidence>
<dbReference type="AlphaFoldDB" id="O54308"/>
<organism evidence="4">
    <name type="scientific">Streptococcus equi subsp. zooepidemicus</name>
    <dbReference type="NCBI Taxonomy" id="40041"/>
    <lineage>
        <taxon>Bacteria</taxon>
        <taxon>Bacillati</taxon>
        <taxon>Bacillota</taxon>
        <taxon>Bacilli</taxon>
        <taxon>Lactobacillales</taxon>
        <taxon>Streptococcaceae</taxon>
        <taxon>Streptococcus</taxon>
    </lineage>
</organism>
<dbReference type="PDBsum" id="2LS0"/>
<dbReference type="SMR" id="O54308"/>
<gene>
    <name evidence="4" type="primary">zooA</name>
    <name evidence="6" type="ORF">NCTC6180_02077</name>
</gene>
<dbReference type="PDB" id="5KVP">
    <property type="method" value="NMR"/>
    <property type="chains" value="A=24-170"/>
</dbReference>
<reference evidence="4" key="1">
    <citation type="journal article" date="1997" name="Gene">
        <title>Cloning and sequence analysis of zooA, a Streptococcus zooepidemicus gene encoding a bacteriocin-like inhibitory substance having a domain structure similar to that of lysostaphin.</title>
        <authorList>
            <person name="Simmonds R.S."/>
            <person name="Simpson W.J."/>
            <person name="Tagg J.R."/>
        </authorList>
    </citation>
    <scope>NUCLEOTIDE SEQUENCE</scope>
    <source>
        <strain evidence="4">4881</strain>
    </source>
</reference>
<feature type="domain" description="Lytic exoenzyme target recognition" evidence="3">
    <location>
        <begin position="179"/>
        <end position="283"/>
    </location>
</feature>
<dbReference type="Pfam" id="PF16775">
    <property type="entry name" value="ZoocinA_TRD"/>
    <property type="match status" value="1"/>
</dbReference>
<dbReference type="PANTHER" id="PTHR21666">
    <property type="entry name" value="PEPTIDASE-RELATED"/>
    <property type="match status" value="1"/>
</dbReference>
<dbReference type="EC" id="3.4.24.75" evidence="6"/>
<dbReference type="PDB" id="2LS0">
    <property type="method" value="NMR"/>
    <property type="chains" value="1=170-285"/>
</dbReference>
<evidence type="ECO:0000259" key="2">
    <source>
        <dbReference type="Pfam" id="PF01551"/>
    </source>
</evidence>
<feature type="chain" id="PRO_5015096790" evidence="1">
    <location>
        <begin position="24"/>
        <end position="285"/>
    </location>
</feature>
<dbReference type="Gene3D" id="2.40.50.670">
    <property type="match status" value="1"/>
</dbReference>
<keyword evidence="6" id="KW-0378">Hydrolase</keyword>
<protein>
    <submittedName>
        <fullName evidence="6">Peptidase, M23/M37 family</fullName>
        <ecNumber evidence="6">3.4.24.75</ecNumber>
    </submittedName>
    <submittedName>
        <fullName evidence="4">Zoocin A endopeptidase</fullName>
    </submittedName>
</protein>
<dbReference type="Proteomes" id="UP000269903">
    <property type="component" value="Chromosome"/>
</dbReference>
<dbReference type="Gene3D" id="2.70.70.10">
    <property type="entry name" value="Glucose Permease (Domain IIA)"/>
    <property type="match status" value="1"/>
</dbReference>
<sequence>MKRIFFAFLSLCLFIFGTQTVSAATYTRPLDTGNITTGFNGYPGHVGVDYAVPVGTPVRAVANGTVKFAGNGANHPWMLWMAGNCVLIQHADGMHTGYAHLSKISVSTDSTVKQGQIIGYTGATGQVTGPHLHFEMLPANPNWQNGFSGRIDPTGYIANAPVFNGTTPTEPTTPTTNLKIYKVDDLQKINGIWQVRNNILVPTDFTWVDNGIAADDVIEVTSNGTRTSDQVLQKGGYFVINPNNVKSVGTPMKGSGGLSWAQVNFTTGGNVWLNTTSKDNLLYGK</sequence>
<dbReference type="Pfam" id="PF01551">
    <property type="entry name" value="Peptidase_M23"/>
    <property type="match status" value="1"/>
</dbReference>
<dbReference type="SUPFAM" id="SSF51261">
    <property type="entry name" value="Duplicated hybrid motif"/>
    <property type="match status" value="1"/>
</dbReference>
<dbReference type="InterPro" id="IPR038263">
    <property type="entry name" value="Lytic_exo_TRD_sf"/>
</dbReference>
<evidence type="ECO:0000313" key="6">
    <source>
        <dbReference type="EMBL" id="VEF09690.1"/>
    </source>
</evidence>
<dbReference type="InterPro" id="IPR016047">
    <property type="entry name" value="M23ase_b-sheet_dom"/>
</dbReference>
<feature type="signal peptide" evidence="1">
    <location>
        <begin position="1"/>
        <end position="23"/>
    </location>
</feature>
<reference evidence="4" key="2">
    <citation type="submission" date="2008-04" db="EMBL/GenBank/DDBJ databases">
        <authorList>
            <person name="Gargis A.S."/>
            <person name="O'Rourke A.-L.D."/>
            <person name="Sloan G.L."/>
            <person name="Simmonds R.S."/>
        </authorList>
    </citation>
    <scope>NUCLEOTIDE SEQUENCE</scope>
    <source>
        <strain evidence="4">4881</strain>
    </source>
</reference>
<dbReference type="InterPro" id="IPR031898">
    <property type="entry name" value="ZoocinA_TRD"/>
</dbReference>
<evidence type="ECO:0000313" key="5">
    <source>
        <dbReference type="EMBL" id="ACF59750.1"/>
    </source>
</evidence>
<dbReference type="EMBL" id="LR134317">
    <property type="protein sequence ID" value="VEF09690.1"/>
    <property type="molecule type" value="Genomic_DNA"/>
</dbReference>
<proteinExistence type="evidence at protein level"/>
<dbReference type="CDD" id="cd12797">
    <property type="entry name" value="M23_peptidase"/>
    <property type="match status" value="1"/>
</dbReference>
<evidence type="ECO:0000313" key="7">
    <source>
        <dbReference type="Proteomes" id="UP000269903"/>
    </source>
</evidence>
<dbReference type="InterPro" id="IPR050570">
    <property type="entry name" value="Cell_wall_metabolism_enzyme"/>
</dbReference>
<reference evidence="6 7" key="6">
    <citation type="submission" date="2018-12" db="EMBL/GenBank/DDBJ databases">
        <authorList>
            <consortium name="Pathogen Informatics"/>
        </authorList>
    </citation>
    <scope>NUCLEOTIDE SEQUENCE [LARGE SCALE GENOMIC DNA]</scope>
    <source>
        <strain evidence="6 7">NCTC6180</strain>
    </source>
</reference>